<dbReference type="InterPro" id="IPR009060">
    <property type="entry name" value="UBA-like_sf"/>
</dbReference>
<dbReference type="EMBL" id="CP046522">
    <property type="protein sequence ID" value="QGU95495.1"/>
    <property type="molecule type" value="Genomic_DNA"/>
</dbReference>
<name>A0A6I6FCF1_9CLOT</name>
<dbReference type="AlphaFoldDB" id="A0A6I6FCF1"/>
<protein>
    <submittedName>
        <fullName evidence="2">DUF4342 domain-containing protein</fullName>
    </submittedName>
</protein>
<sequence length="203" mass="23100">MSDITLEKIDILRERTGISYTEAKEALEECDGNVVDALIFIENKKNNIKDELYTTKDEFMNWMREVIKKGNVNRIRIKKDDKVITDIPVNAGVAAGAIALLWPPLIAIGLLSAVFTKITVELVKSDGSVEIVNKIIKNKAKDVKEKVDDITFDVKEKVEDITSEVKEKFEKKDPSTKDENVYQYTVTFEEVDDDKNEKNKDGR</sequence>
<dbReference type="Proteomes" id="UP000422764">
    <property type="component" value="Chromosome"/>
</dbReference>
<organism evidence="2 3">
    <name type="scientific">Clostridium bovifaecis</name>
    <dbReference type="NCBI Taxonomy" id="2184719"/>
    <lineage>
        <taxon>Bacteria</taxon>
        <taxon>Bacillati</taxon>
        <taxon>Bacillota</taxon>
        <taxon>Clostridia</taxon>
        <taxon>Eubacteriales</taxon>
        <taxon>Clostridiaceae</taxon>
        <taxon>Clostridium</taxon>
    </lineage>
</organism>
<proteinExistence type="predicted"/>
<dbReference type="InterPro" id="IPR025642">
    <property type="entry name" value="DUF4342"/>
</dbReference>
<evidence type="ECO:0000259" key="1">
    <source>
        <dbReference type="Pfam" id="PF14242"/>
    </source>
</evidence>
<dbReference type="Pfam" id="PF14242">
    <property type="entry name" value="DUF4342"/>
    <property type="match status" value="1"/>
</dbReference>
<gene>
    <name evidence="2" type="ORF">GOM49_10705</name>
</gene>
<evidence type="ECO:0000313" key="2">
    <source>
        <dbReference type="EMBL" id="QGU95495.1"/>
    </source>
</evidence>
<dbReference type="SUPFAM" id="SSF46934">
    <property type="entry name" value="UBA-like"/>
    <property type="match status" value="1"/>
</dbReference>
<dbReference type="Gene3D" id="1.10.8.10">
    <property type="entry name" value="DNA helicase RuvA subunit, C-terminal domain"/>
    <property type="match status" value="1"/>
</dbReference>
<feature type="domain" description="DUF4342" evidence="1">
    <location>
        <begin position="46"/>
        <end position="124"/>
    </location>
</feature>
<reference evidence="2 3" key="1">
    <citation type="submission" date="2019-12" db="EMBL/GenBank/DDBJ databases">
        <title>Genome sequenceing of Clostridium bovifaecis.</title>
        <authorList>
            <person name="Yao Y."/>
        </authorList>
    </citation>
    <scope>NUCLEOTIDE SEQUENCE [LARGE SCALE GENOMIC DNA]</scope>
    <source>
        <strain evidence="2 3">BXX</strain>
    </source>
</reference>
<dbReference type="CDD" id="cd14360">
    <property type="entry name" value="UBA_NAC_like_bac"/>
    <property type="match status" value="1"/>
</dbReference>
<keyword evidence="3" id="KW-1185">Reference proteome</keyword>
<evidence type="ECO:0000313" key="3">
    <source>
        <dbReference type="Proteomes" id="UP000422764"/>
    </source>
</evidence>
<accession>A0A6I6FCF1</accession>